<dbReference type="AlphaFoldDB" id="A0A835V5L9"/>
<reference evidence="7 8" key="1">
    <citation type="journal article" date="2020" name="Nat. Food">
        <title>A phased Vanilla planifolia genome enables genetic improvement of flavour and production.</title>
        <authorList>
            <person name="Hasing T."/>
            <person name="Tang H."/>
            <person name="Brym M."/>
            <person name="Khazi F."/>
            <person name="Huang T."/>
            <person name="Chambers A.H."/>
        </authorList>
    </citation>
    <scope>NUCLEOTIDE SEQUENCE [LARGE SCALE GENOMIC DNA]</scope>
    <source>
        <tissue evidence="7">Leaf</tissue>
    </source>
</reference>
<dbReference type="GO" id="GO:0046872">
    <property type="term" value="F:metal ion binding"/>
    <property type="evidence" value="ECO:0007669"/>
    <property type="project" value="UniProtKB-KW"/>
</dbReference>
<dbReference type="GO" id="GO:0008289">
    <property type="term" value="F:lipid binding"/>
    <property type="evidence" value="ECO:0007669"/>
    <property type="project" value="UniProtKB-KW"/>
</dbReference>
<feature type="non-terminal residue" evidence="7">
    <location>
        <position position="209"/>
    </location>
</feature>
<accession>A0A835V5L9</accession>
<dbReference type="Proteomes" id="UP000639772">
    <property type="component" value="Unassembled WGS sequence"/>
</dbReference>
<evidence type="ECO:0000256" key="4">
    <source>
        <dbReference type="ARBA" id="ARBA00022837"/>
    </source>
</evidence>
<keyword evidence="4" id="KW-0106">Calcium</keyword>
<keyword evidence="6" id="KW-0472">Membrane</keyword>
<sequence>NKSSSVYAHPLIQFCRSRVCPFARKKRKREEKGIQRSKLTRAVNGLADSLRGRRGDLYPCKRAMDSLLGLLRIRVIRGLTLPSRRPRQRSLHRHPLGSPEVRLRRYGDVSERAIIVVWGIGLGGTNQERVLLDLNERYDHNYGNPLIKFMTRIPSVVMIRWENCLVGESPIQWKDGKVIQDLVLRLRNVESGEVELQLLWVSIPGLPGF</sequence>
<comment type="caution">
    <text evidence="7">The sequence shown here is derived from an EMBL/GenBank/DDBJ whole genome shotgun (WGS) entry which is preliminary data.</text>
</comment>
<protein>
    <submittedName>
        <fullName evidence="7">Uncharacterized protein</fullName>
    </submittedName>
</protein>
<evidence type="ECO:0000256" key="6">
    <source>
        <dbReference type="ARBA" id="ARBA00023136"/>
    </source>
</evidence>
<keyword evidence="3" id="KW-0479">Metal-binding</keyword>
<comment type="subcellular location">
    <subcellularLocation>
        <location evidence="1">Membrane</location>
    </subcellularLocation>
</comment>
<gene>
    <name evidence="7" type="ORF">HPP92_012055</name>
</gene>
<evidence type="ECO:0000313" key="8">
    <source>
        <dbReference type="Proteomes" id="UP000639772"/>
    </source>
</evidence>
<dbReference type="GO" id="GO:0005096">
    <property type="term" value="F:GTPase activator activity"/>
    <property type="evidence" value="ECO:0007669"/>
    <property type="project" value="UniProtKB-KW"/>
</dbReference>
<dbReference type="PANTHER" id="PTHR45933:SF5">
    <property type="entry name" value="PROTEIN C2-DOMAIN ABA-RELATED 4"/>
    <property type="match status" value="1"/>
</dbReference>
<evidence type="ECO:0000313" key="7">
    <source>
        <dbReference type="EMBL" id="KAG0483971.1"/>
    </source>
</evidence>
<evidence type="ECO:0000256" key="1">
    <source>
        <dbReference type="ARBA" id="ARBA00004370"/>
    </source>
</evidence>
<keyword evidence="5" id="KW-0446">Lipid-binding</keyword>
<dbReference type="InterPro" id="IPR044562">
    <property type="entry name" value="CAR1-11"/>
</dbReference>
<keyword evidence="2" id="KW-0343">GTPase activation</keyword>
<proteinExistence type="predicted"/>
<organism evidence="7 8">
    <name type="scientific">Vanilla planifolia</name>
    <name type="common">Vanilla</name>
    <dbReference type="NCBI Taxonomy" id="51239"/>
    <lineage>
        <taxon>Eukaryota</taxon>
        <taxon>Viridiplantae</taxon>
        <taxon>Streptophyta</taxon>
        <taxon>Embryophyta</taxon>
        <taxon>Tracheophyta</taxon>
        <taxon>Spermatophyta</taxon>
        <taxon>Magnoliopsida</taxon>
        <taxon>Liliopsida</taxon>
        <taxon>Asparagales</taxon>
        <taxon>Orchidaceae</taxon>
        <taxon>Vanilloideae</taxon>
        <taxon>Vanilleae</taxon>
        <taxon>Vanilla</taxon>
    </lineage>
</organism>
<evidence type="ECO:0000256" key="3">
    <source>
        <dbReference type="ARBA" id="ARBA00022723"/>
    </source>
</evidence>
<dbReference type="PANTHER" id="PTHR45933">
    <property type="entry name" value="PROTEIN C2-DOMAIN ABA-RELATED 4"/>
    <property type="match status" value="1"/>
</dbReference>
<name>A0A835V5L9_VANPL</name>
<dbReference type="OrthoDB" id="73919at2759"/>
<evidence type="ECO:0000256" key="2">
    <source>
        <dbReference type="ARBA" id="ARBA00022468"/>
    </source>
</evidence>
<evidence type="ECO:0000256" key="5">
    <source>
        <dbReference type="ARBA" id="ARBA00023121"/>
    </source>
</evidence>
<dbReference type="GO" id="GO:0016020">
    <property type="term" value="C:membrane"/>
    <property type="evidence" value="ECO:0007669"/>
    <property type="project" value="UniProtKB-SubCell"/>
</dbReference>
<dbReference type="EMBL" id="JADCNM010000005">
    <property type="protein sequence ID" value="KAG0483971.1"/>
    <property type="molecule type" value="Genomic_DNA"/>
</dbReference>